<name>A0AB73BCP6_9GAMM</name>
<feature type="coiled-coil region" evidence="1">
    <location>
        <begin position="97"/>
        <end position="131"/>
    </location>
</feature>
<proteinExistence type="predicted"/>
<keyword evidence="1" id="KW-0175">Coiled coil</keyword>
<feature type="transmembrane region" description="Helical" evidence="2">
    <location>
        <begin position="155"/>
        <end position="177"/>
    </location>
</feature>
<reference evidence="3 4" key="1">
    <citation type="submission" date="2019-01" db="EMBL/GenBank/DDBJ databases">
        <title>Genome sequences of marine Pseudoalteromonas species.</title>
        <authorList>
            <person name="Boraston A.B."/>
            <person name="Hehemann J.-H."/>
            <person name="Vickers C.J."/>
            <person name="Salama-Alber O."/>
            <person name="Abe K."/>
            <person name="Hettle A.J."/>
        </authorList>
    </citation>
    <scope>NUCLEOTIDE SEQUENCE [LARGE SCALE GENOMIC DNA]</scope>
    <source>
        <strain evidence="3 4">PS42</strain>
    </source>
</reference>
<dbReference type="EMBL" id="SEUK01000055">
    <property type="protein sequence ID" value="KAA1156898.1"/>
    <property type="molecule type" value="Genomic_DNA"/>
</dbReference>
<evidence type="ECO:0000256" key="1">
    <source>
        <dbReference type="SAM" id="Coils"/>
    </source>
</evidence>
<accession>A0AB73BCP6</accession>
<evidence type="ECO:0000313" key="3">
    <source>
        <dbReference type="EMBL" id="KAA1156898.1"/>
    </source>
</evidence>
<evidence type="ECO:0000256" key="2">
    <source>
        <dbReference type="SAM" id="Phobius"/>
    </source>
</evidence>
<dbReference type="Proteomes" id="UP000324162">
    <property type="component" value="Unassembled WGS sequence"/>
</dbReference>
<evidence type="ECO:0000313" key="4">
    <source>
        <dbReference type="Proteomes" id="UP000324162"/>
    </source>
</evidence>
<evidence type="ECO:0008006" key="5">
    <source>
        <dbReference type="Google" id="ProtNLM"/>
    </source>
</evidence>
<comment type="caution">
    <text evidence="3">The sequence shown here is derived from an EMBL/GenBank/DDBJ whole genome shotgun (WGS) entry which is preliminary data.</text>
</comment>
<sequence>MADNFRVIFAGLADGVDSNAASINLANKLKTSEEKVALFFKGKPLFAPSHKDKALKQAKLLASLGIKSKLQAVSNAANTSTEQPQNSQRDERIFDALDYITSSLIRLEEKLEELEQRLPEEQSKNPEIDEDDDWQDDDLLLDEELVSTPKKRSNVLLYSLIATAVTLLIILAVYLAFPSLFSL</sequence>
<keyword evidence="2" id="KW-0812">Transmembrane</keyword>
<keyword evidence="2" id="KW-0472">Membrane</keyword>
<protein>
    <recommendedName>
        <fullName evidence="5">Orphan protein</fullName>
    </recommendedName>
</protein>
<gene>
    <name evidence="3" type="ORF">EU508_18400</name>
</gene>
<dbReference type="AlphaFoldDB" id="A0AB73BCP6"/>
<dbReference type="RefSeq" id="WP_149615131.1">
    <property type="nucleotide sequence ID" value="NZ_SEUK01000055.1"/>
</dbReference>
<keyword evidence="2" id="KW-1133">Transmembrane helix</keyword>
<organism evidence="3 4">
    <name type="scientific">Pseudoalteromonas fuliginea</name>
    <dbReference type="NCBI Taxonomy" id="1872678"/>
    <lineage>
        <taxon>Bacteria</taxon>
        <taxon>Pseudomonadati</taxon>
        <taxon>Pseudomonadota</taxon>
        <taxon>Gammaproteobacteria</taxon>
        <taxon>Alteromonadales</taxon>
        <taxon>Pseudoalteromonadaceae</taxon>
        <taxon>Pseudoalteromonas</taxon>
    </lineage>
</organism>